<name>A0A382RHW3_9ZZZZ</name>
<dbReference type="EMBL" id="UINC01121675">
    <property type="protein sequence ID" value="SVC97010.1"/>
    <property type="molecule type" value="Genomic_DNA"/>
</dbReference>
<proteinExistence type="predicted"/>
<accession>A0A382RHW3</accession>
<sequence length="53" mass="6123">QWGQNLIKFEGMQLPGGVTMNGRQMYDDAKEELDKIGEEMQLRYELPVDHLIG</sequence>
<gene>
    <name evidence="1" type="ORF">METZ01_LOCUS349864</name>
</gene>
<evidence type="ECO:0000313" key="1">
    <source>
        <dbReference type="EMBL" id="SVC97010.1"/>
    </source>
</evidence>
<reference evidence="1" key="1">
    <citation type="submission" date="2018-05" db="EMBL/GenBank/DDBJ databases">
        <authorList>
            <person name="Lanie J.A."/>
            <person name="Ng W.-L."/>
            <person name="Kazmierczak K.M."/>
            <person name="Andrzejewski T.M."/>
            <person name="Davidsen T.M."/>
            <person name="Wayne K.J."/>
            <person name="Tettelin H."/>
            <person name="Glass J.I."/>
            <person name="Rusch D."/>
            <person name="Podicherti R."/>
            <person name="Tsui H.-C.T."/>
            <person name="Winkler M.E."/>
        </authorList>
    </citation>
    <scope>NUCLEOTIDE SEQUENCE</scope>
</reference>
<dbReference type="AlphaFoldDB" id="A0A382RHW3"/>
<organism evidence="1">
    <name type="scientific">marine metagenome</name>
    <dbReference type="NCBI Taxonomy" id="408172"/>
    <lineage>
        <taxon>unclassified sequences</taxon>
        <taxon>metagenomes</taxon>
        <taxon>ecological metagenomes</taxon>
    </lineage>
</organism>
<feature type="non-terminal residue" evidence="1">
    <location>
        <position position="1"/>
    </location>
</feature>
<protein>
    <submittedName>
        <fullName evidence="1">Uncharacterized protein</fullName>
    </submittedName>
</protein>